<name>A0ACB8EN77_9SAUR</name>
<dbReference type="Proteomes" id="UP000827872">
    <property type="component" value="Linkage Group LG03"/>
</dbReference>
<organism evidence="1 2">
    <name type="scientific">Sphaerodactylus townsendi</name>
    <dbReference type="NCBI Taxonomy" id="933632"/>
    <lineage>
        <taxon>Eukaryota</taxon>
        <taxon>Metazoa</taxon>
        <taxon>Chordata</taxon>
        <taxon>Craniata</taxon>
        <taxon>Vertebrata</taxon>
        <taxon>Euteleostomi</taxon>
        <taxon>Lepidosauria</taxon>
        <taxon>Squamata</taxon>
        <taxon>Bifurcata</taxon>
        <taxon>Gekkota</taxon>
        <taxon>Sphaerodactylidae</taxon>
        <taxon>Sphaerodactylus</taxon>
    </lineage>
</organism>
<dbReference type="EMBL" id="CM037616">
    <property type="protein sequence ID" value="KAH7993982.1"/>
    <property type="molecule type" value="Genomic_DNA"/>
</dbReference>
<sequence length="427" mass="48527">MASSAGDRRVAVWLKADDLRCSVCLELLASPATLSCGHSFCLGCLRRWAEAREGRERSCPNCQRPFRKQLPDRNVLLELVLEPLRRAAGQGQPLPVGRSPAGRFSQQPAQRQTQMRDEVKISEISAQVDMVVEAVTRMRKNRTEMKDYVSRIRTSITEDFAVMKKYINDQEQMVLEVLDQECRVAEQKIDEVVQQLTARLDHLLELQTNSEELMKNVLSEQTISVGSSPAIEKVELDDQKIDSVARAVKKLTRLLEMPVLENCPRQMLQGPHKNPLKQAGVAIPRLRNESEREVTCLNKWIYDRATEPSLEASGTSEILMELKECTIATSSNSTHHQDTYQDTRGCPSSMDSNGDSSMPVISSQFSPSYKYLRFLMGEQDISIVREEHNIIEVLDDFGSQWSVDMNSQMVEAIGMLARWYKNKWMND</sequence>
<keyword evidence="2" id="KW-1185">Reference proteome</keyword>
<reference evidence="1" key="1">
    <citation type="submission" date="2021-08" db="EMBL/GenBank/DDBJ databases">
        <title>The first chromosome-level gecko genome reveals the dynamic sex chromosomes of Neotropical dwarf geckos (Sphaerodactylidae: Sphaerodactylus).</title>
        <authorList>
            <person name="Pinto B.J."/>
            <person name="Keating S.E."/>
            <person name="Gamble T."/>
        </authorList>
    </citation>
    <scope>NUCLEOTIDE SEQUENCE</scope>
    <source>
        <strain evidence="1">TG3544</strain>
    </source>
</reference>
<proteinExistence type="predicted"/>
<comment type="caution">
    <text evidence="1">The sequence shown here is derived from an EMBL/GenBank/DDBJ whole genome shotgun (WGS) entry which is preliminary data.</text>
</comment>
<protein>
    <submittedName>
        <fullName evidence="1">Uncharacterized protein</fullName>
    </submittedName>
</protein>
<evidence type="ECO:0000313" key="1">
    <source>
        <dbReference type="EMBL" id="KAH7993982.1"/>
    </source>
</evidence>
<evidence type="ECO:0000313" key="2">
    <source>
        <dbReference type="Proteomes" id="UP000827872"/>
    </source>
</evidence>
<gene>
    <name evidence="1" type="ORF">K3G42_032891</name>
</gene>
<accession>A0ACB8EN77</accession>